<keyword evidence="10 16" id="KW-0798">TonB box</keyword>
<dbReference type="EMBL" id="AFRQ01000148">
    <property type="protein sequence ID" value="EGP42534.1"/>
    <property type="molecule type" value="Genomic_DNA"/>
</dbReference>
<comment type="caution">
    <text evidence="19">The sequence shown here is derived from an EMBL/GenBank/DDBJ whole genome shotgun (WGS) entry which is preliminary data.</text>
</comment>
<organism evidence="19 20">
    <name type="scientific">Achromobacter insuavis AXX-A</name>
    <dbReference type="NCBI Taxonomy" id="1003200"/>
    <lineage>
        <taxon>Bacteria</taxon>
        <taxon>Pseudomonadati</taxon>
        <taxon>Pseudomonadota</taxon>
        <taxon>Betaproteobacteria</taxon>
        <taxon>Burkholderiales</taxon>
        <taxon>Alcaligenaceae</taxon>
        <taxon>Achromobacter</taxon>
    </lineage>
</organism>
<evidence type="ECO:0000256" key="15">
    <source>
        <dbReference type="PROSITE-ProRule" id="PRU10144"/>
    </source>
</evidence>
<dbReference type="Gene3D" id="2.170.130.10">
    <property type="entry name" value="TonB-dependent receptor, plug domain"/>
    <property type="match status" value="1"/>
</dbReference>
<feature type="signal peptide" evidence="17">
    <location>
        <begin position="1"/>
        <end position="31"/>
    </location>
</feature>
<feature type="chain" id="PRO_5003369192" evidence="17">
    <location>
        <begin position="32"/>
        <end position="809"/>
    </location>
</feature>
<evidence type="ECO:0000313" key="19">
    <source>
        <dbReference type="EMBL" id="EGP42534.1"/>
    </source>
</evidence>
<keyword evidence="9" id="KW-0406">Ion transport</keyword>
<name>F7TAW9_9BURK</name>
<dbReference type="InterPro" id="IPR037066">
    <property type="entry name" value="Plug_dom_sf"/>
</dbReference>
<dbReference type="InterPro" id="IPR039426">
    <property type="entry name" value="TonB-dep_rcpt-like"/>
</dbReference>
<dbReference type="GO" id="GO:0015891">
    <property type="term" value="P:siderophore transport"/>
    <property type="evidence" value="ECO:0007669"/>
    <property type="project" value="InterPro"/>
</dbReference>
<evidence type="ECO:0000256" key="2">
    <source>
        <dbReference type="ARBA" id="ARBA00009810"/>
    </source>
</evidence>
<dbReference type="SUPFAM" id="SSF56935">
    <property type="entry name" value="Porins"/>
    <property type="match status" value="1"/>
</dbReference>
<dbReference type="GO" id="GO:0009279">
    <property type="term" value="C:cell outer membrane"/>
    <property type="evidence" value="ECO:0007669"/>
    <property type="project" value="UniProtKB-SubCell"/>
</dbReference>
<dbReference type="CDD" id="cd01347">
    <property type="entry name" value="ligand_gated_channel"/>
    <property type="match status" value="1"/>
</dbReference>
<evidence type="ECO:0000256" key="4">
    <source>
        <dbReference type="ARBA" id="ARBA00022452"/>
    </source>
</evidence>
<proteinExistence type="inferred from homology"/>
<dbReference type="InterPro" id="IPR012910">
    <property type="entry name" value="Plug_dom"/>
</dbReference>
<keyword evidence="3 14" id="KW-0813">Transport</keyword>
<evidence type="ECO:0000256" key="9">
    <source>
        <dbReference type="ARBA" id="ARBA00023065"/>
    </source>
</evidence>
<keyword evidence="13 14" id="KW-0998">Cell outer membrane</keyword>
<dbReference type="GO" id="GO:0038023">
    <property type="term" value="F:signaling receptor activity"/>
    <property type="evidence" value="ECO:0007669"/>
    <property type="project" value="InterPro"/>
</dbReference>
<keyword evidence="8" id="KW-0408">Iron</keyword>
<evidence type="ECO:0000256" key="8">
    <source>
        <dbReference type="ARBA" id="ARBA00023004"/>
    </source>
</evidence>
<evidence type="ECO:0000256" key="6">
    <source>
        <dbReference type="ARBA" id="ARBA00022692"/>
    </source>
</evidence>
<protein>
    <submittedName>
        <fullName evidence="19">Putative ferric siderophore receptor protein</fullName>
    </submittedName>
</protein>
<dbReference type="SMART" id="SM00965">
    <property type="entry name" value="STN"/>
    <property type="match status" value="1"/>
</dbReference>
<dbReference type="PROSITE" id="PS01156">
    <property type="entry name" value="TONB_DEPENDENT_REC_2"/>
    <property type="match status" value="1"/>
</dbReference>
<evidence type="ECO:0000259" key="18">
    <source>
        <dbReference type="SMART" id="SM00965"/>
    </source>
</evidence>
<evidence type="ECO:0000256" key="1">
    <source>
        <dbReference type="ARBA" id="ARBA00004571"/>
    </source>
</evidence>
<evidence type="ECO:0000256" key="5">
    <source>
        <dbReference type="ARBA" id="ARBA00022496"/>
    </source>
</evidence>
<dbReference type="GO" id="GO:0015344">
    <property type="term" value="F:siderophore uptake transmembrane transporter activity"/>
    <property type="evidence" value="ECO:0007669"/>
    <property type="project" value="TreeGrafter"/>
</dbReference>
<evidence type="ECO:0000256" key="10">
    <source>
        <dbReference type="ARBA" id="ARBA00023077"/>
    </source>
</evidence>
<dbReference type="Pfam" id="PF07660">
    <property type="entry name" value="STN"/>
    <property type="match status" value="1"/>
</dbReference>
<dbReference type="InterPro" id="IPR010917">
    <property type="entry name" value="TonB_rcpt_CS"/>
</dbReference>
<gene>
    <name evidence="19" type="ORF">AXXA_30607</name>
</gene>
<dbReference type="InterPro" id="IPR036942">
    <property type="entry name" value="Beta-barrel_TonB_sf"/>
</dbReference>
<comment type="similarity">
    <text evidence="2 14 16">Belongs to the TonB-dependent receptor family.</text>
</comment>
<keyword evidence="5" id="KW-0410">Iron transport</keyword>
<evidence type="ECO:0000256" key="13">
    <source>
        <dbReference type="ARBA" id="ARBA00023237"/>
    </source>
</evidence>
<evidence type="ECO:0000256" key="3">
    <source>
        <dbReference type="ARBA" id="ARBA00022448"/>
    </source>
</evidence>
<dbReference type="InterPro" id="IPR000531">
    <property type="entry name" value="Beta-barrel_TonB"/>
</dbReference>
<dbReference type="InterPro" id="IPR011662">
    <property type="entry name" value="Secretin/TonB_short_N"/>
</dbReference>
<evidence type="ECO:0000313" key="20">
    <source>
        <dbReference type="Proteomes" id="UP000004853"/>
    </source>
</evidence>
<comment type="subcellular location">
    <subcellularLocation>
        <location evidence="1 14">Cell outer membrane</location>
        <topology evidence="1 14">Multi-pass membrane protein</topology>
    </subcellularLocation>
</comment>
<keyword evidence="4 14" id="KW-1134">Transmembrane beta strand</keyword>
<dbReference type="eggNOG" id="COG4774">
    <property type="taxonomic scope" value="Bacteria"/>
</dbReference>
<dbReference type="Gene3D" id="3.55.50.30">
    <property type="match status" value="1"/>
</dbReference>
<evidence type="ECO:0000256" key="14">
    <source>
        <dbReference type="PROSITE-ProRule" id="PRU01360"/>
    </source>
</evidence>
<sequence length="809" mass="86734">MMPCPIFRLPGRALRPLALALNLAMAGSLLAAIGAAPAAQAQTANTPARRYDIPAGPLNTTLNRYAQEAGVPLSAPGALTQGKTGPGLSGEATVEQGFARLLQGQGLQAVRQADGTYTLHRTATPDATTTLPTVRVTADPDPMKADLPKPYAGGQVARGGRVGILGNQDVMATPFSTTSYTSRMIEDWQAETVAQVLLADPSVREISPEAGPTENFNMRGFYLRSEDFAWNGLFGLVSYNRVPTEFLERVEVLKGPGALLYGMAPQGSVGATINLVPKRAGAAPLTRLTASFASHSNLGAHLDLGRRFGADDAFGIRVNAVKSSGRTALDGQSERKDMGAMALDYHGERLRATLDAYLNDDRQRGNIPLATSFATAQIPSPADPAINAMPGTYSRSRNNALIGAVEFDFNPRWTGFAMLGVNHQKGAGYLNNGIGRNAQPSGDYIALAMNVRNFFNTRSSQAGVRGQLRTGPIRHTITLGANAIEKRWGAAANRGMWLSNLYAPTRPTLPPEPADVPKSGDSTLSSIALADTLSFMEDKFLLTLGARRQRVLTKSYHSDPSWGMVTTRYDQHALTPALGFVIAPWSAPVSVYANYIEGLSQGGTVSDATAANFGEAFPPYQTRQMELGAKYDAGTLLHTLSLFQIARPNLIKDFASNTYAPDGRQRNRGIEWTVAGEIGRLRLLGGVTYLKAIQTRTQAGLLDGKTATGVPTWLFNLGAEWDTPWLPGLTLRAAAFHTGEQFADNANTQTVPAWTRVDLGVRYATRLAAHNVVWRGAVTNAFNRRYWASADSASVGAPRSVKLAVSMDF</sequence>
<dbReference type="Gene3D" id="2.40.170.20">
    <property type="entry name" value="TonB-dependent receptor, beta-barrel domain"/>
    <property type="match status" value="1"/>
</dbReference>
<keyword evidence="6 14" id="KW-0812">Transmembrane</keyword>
<feature type="short sequence motif" description="TonB C-terminal box" evidence="15">
    <location>
        <begin position="792"/>
        <end position="809"/>
    </location>
</feature>
<evidence type="ECO:0000256" key="11">
    <source>
        <dbReference type="ARBA" id="ARBA00023136"/>
    </source>
</evidence>
<reference evidence="19 20" key="1">
    <citation type="submission" date="2011-06" db="EMBL/GenBank/DDBJ databases">
        <authorList>
            <person name="Bador J."/>
            <person name="Amoureux L."/>
            <person name="Neuwirth C."/>
        </authorList>
    </citation>
    <scope>NUCLEOTIDE SEQUENCE [LARGE SCALE GENOMIC DNA]</scope>
    <source>
        <strain evidence="19 20">AXX-A</strain>
    </source>
</reference>
<dbReference type="InterPro" id="IPR010105">
    <property type="entry name" value="TonB_sidphr_rcpt"/>
</dbReference>
<keyword evidence="11 14" id="KW-0472">Membrane</keyword>
<dbReference type="HOGENOM" id="CLU_008287_22_0_4"/>
<feature type="domain" description="Secretin/TonB short N-terminal" evidence="18">
    <location>
        <begin position="71"/>
        <end position="122"/>
    </location>
</feature>
<dbReference type="PANTHER" id="PTHR32552:SF82">
    <property type="entry name" value="FCUA PROTEIN"/>
    <property type="match status" value="1"/>
</dbReference>
<dbReference type="AlphaFoldDB" id="F7TAW9"/>
<dbReference type="Pfam" id="PF00593">
    <property type="entry name" value="TonB_dep_Rec_b-barrel"/>
    <property type="match status" value="1"/>
</dbReference>
<accession>F7TAW9</accession>
<dbReference type="Pfam" id="PF07715">
    <property type="entry name" value="Plug"/>
    <property type="match status" value="1"/>
</dbReference>
<evidence type="ECO:0000256" key="17">
    <source>
        <dbReference type="SAM" id="SignalP"/>
    </source>
</evidence>
<evidence type="ECO:0000256" key="12">
    <source>
        <dbReference type="ARBA" id="ARBA00023170"/>
    </source>
</evidence>
<evidence type="ECO:0000256" key="16">
    <source>
        <dbReference type="RuleBase" id="RU003357"/>
    </source>
</evidence>
<dbReference type="NCBIfam" id="TIGR01783">
    <property type="entry name" value="TonB-siderophor"/>
    <property type="match status" value="1"/>
</dbReference>
<keyword evidence="12 19" id="KW-0675">Receptor</keyword>
<dbReference type="Proteomes" id="UP000004853">
    <property type="component" value="Unassembled WGS sequence"/>
</dbReference>
<dbReference type="PATRIC" id="fig|1003200.3.peg.6033"/>
<keyword evidence="7 17" id="KW-0732">Signal</keyword>
<dbReference type="PROSITE" id="PS52016">
    <property type="entry name" value="TONB_DEPENDENT_REC_3"/>
    <property type="match status" value="1"/>
</dbReference>
<evidence type="ECO:0000256" key="7">
    <source>
        <dbReference type="ARBA" id="ARBA00022729"/>
    </source>
</evidence>
<dbReference type="PANTHER" id="PTHR32552">
    <property type="entry name" value="FERRICHROME IRON RECEPTOR-RELATED"/>
    <property type="match status" value="1"/>
</dbReference>